<evidence type="ECO:0000313" key="4">
    <source>
        <dbReference type="Proteomes" id="UP000197138"/>
    </source>
</evidence>
<dbReference type="Pfam" id="PF12937">
    <property type="entry name" value="F-box-like"/>
    <property type="match status" value="1"/>
</dbReference>
<evidence type="ECO:0000313" key="5">
    <source>
        <dbReference type="Proteomes" id="UP000233551"/>
    </source>
</evidence>
<protein>
    <recommendedName>
        <fullName evidence="1">F-box domain-containing protein</fullName>
    </recommendedName>
</protein>
<comment type="caution">
    <text evidence="2">The sequence shown here is derived from an EMBL/GenBank/DDBJ whole genome shotgun (WGS) entry which is preliminary data.</text>
</comment>
<dbReference type="GeneID" id="116199751"/>
<gene>
    <name evidence="2" type="ORF">CDL15_Pgr026622</name>
    <name evidence="3" type="ORF">CRG98_045758</name>
</gene>
<reference evidence="4" key="1">
    <citation type="journal article" date="2017" name="Plant J.">
        <title>The pomegranate (Punica granatum L.) genome and the genomics of punicalagin biosynthesis.</title>
        <authorList>
            <person name="Qin G."/>
            <person name="Xu C."/>
            <person name="Ming R."/>
            <person name="Tang H."/>
            <person name="Guyot R."/>
            <person name="Kramer E.M."/>
            <person name="Hu Y."/>
            <person name="Yi X."/>
            <person name="Qi Y."/>
            <person name="Xu X."/>
            <person name="Gao Z."/>
            <person name="Pan H."/>
            <person name="Jian J."/>
            <person name="Tian Y."/>
            <person name="Yue Z."/>
            <person name="Xu Y."/>
        </authorList>
    </citation>
    <scope>NUCLEOTIDE SEQUENCE [LARGE SCALE GENOMIC DNA]</scope>
    <source>
        <strain evidence="4">cv. Dabenzi</strain>
    </source>
</reference>
<keyword evidence="5" id="KW-1185">Reference proteome</keyword>
<dbReference type="InterPro" id="IPR044809">
    <property type="entry name" value="AUF1-like"/>
</dbReference>
<dbReference type="AlphaFoldDB" id="A0A218WLR6"/>
<evidence type="ECO:0000313" key="3">
    <source>
        <dbReference type="EMBL" id="PKI33840.1"/>
    </source>
</evidence>
<organism evidence="2 4">
    <name type="scientific">Punica granatum</name>
    <name type="common">Pomegranate</name>
    <dbReference type="NCBI Taxonomy" id="22663"/>
    <lineage>
        <taxon>Eukaryota</taxon>
        <taxon>Viridiplantae</taxon>
        <taxon>Streptophyta</taxon>
        <taxon>Embryophyta</taxon>
        <taxon>Tracheophyta</taxon>
        <taxon>Spermatophyta</taxon>
        <taxon>Magnoliopsida</taxon>
        <taxon>eudicotyledons</taxon>
        <taxon>Gunneridae</taxon>
        <taxon>Pentapetalae</taxon>
        <taxon>rosids</taxon>
        <taxon>malvids</taxon>
        <taxon>Myrtales</taxon>
        <taxon>Lythraceae</taxon>
        <taxon>Punica</taxon>
    </lineage>
</organism>
<dbReference type="InterPro" id="IPR001810">
    <property type="entry name" value="F-box_dom"/>
</dbReference>
<dbReference type="PANTHER" id="PTHR31215">
    <property type="entry name" value="OS05G0510400 PROTEIN-RELATED"/>
    <property type="match status" value="1"/>
</dbReference>
<sequence length="346" mass="39132">MDRPYEQIDQFDRLPDELLLLILNRVREAKSLTRCLAVSKRLALLMPRIDSVFLPIPRRPVRPKPSRRFPLNFLAKSVRFLRRAITPKSSSDCCDDDDDNYYDPHEILKRFGEIHSLDIEIPSCGTEIEEPLLKWFADFGAGLNSCVIVGANSLEKMEGTGNCALEEKAEAAEPPELVLTDKDLKLRIVWIISCLIAAASRHVLLKDLIGKKPKLNDVQITDAGKQGKLCMGKEQVAEVRSLAAGSGPESRSLERSVVPDLKMKLWFVPEMELPDTGFVMKGVTLVVIRPAKEENDWLVDDGGSSIWEWFGGDDDRDERGKAFGEAVRELRKMKMKRSFIMEMNSF</sequence>
<name>A0A218WLR6_PUNGR</name>
<accession>A0A218WLR6</accession>
<proteinExistence type="predicted"/>
<evidence type="ECO:0000313" key="2">
    <source>
        <dbReference type="EMBL" id="OWM73523.1"/>
    </source>
</evidence>
<dbReference type="EMBL" id="PGOL01006281">
    <property type="protein sequence ID" value="PKI33840.1"/>
    <property type="molecule type" value="Genomic_DNA"/>
</dbReference>
<evidence type="ECO:0000259" key="1">
    <source>
        <dbReference type="Pfam" id="PF12937"/>
    </source>
</evidence>
<reference evidence="2" key="2">
    <citation type="submission" date="2017-06" db="EMBL/GenBank/DDBJ databases">
        <title>The pomegranate genome and the genomics of punicalagin biosynthesis.</title>
        <authorList>
            <person name="Xu C."/>
        </authorList>
    </citation>
    <scope>NUCLEOTIDE SEQUENCE [LARGE SCALE GENOMIC DNA]</scope>
    <source>
        <tissue evidence="2">Fresh leaf</tissue>
    </source>
</reference>
<feature type="domain" description="F-box" evidence="1">
    <location>
        <begin position="11"/>
        <end position="43"/>
    </location>
</feature>
<reference evidence="3 5" key="3">
    <citation type="submission" date="2017-11" db="EMBL/GenBank/DDBJ databases">
        <title>De-novo sequencing of pomegranate (Punica granatum L.) genome.</title>
        <authorList>
            <person name="Akparov Z."/>
            <person name="Amiraslanov A."/>
            <person name="Hajiyeva S."/>
            <person name="Abbasov M."/>
            <person name="Kaur K."/>
            <person name="Hamwieh A."/>
            <person name="Solovyev V."/>
            <person name="Salamov A."/>
            <person name="Braich B."/>
            <person name="Kosarev P."/>
            <person name="Mahmoud A."/>
            <person name="Hajiyev E."/>
            <person name="Babayeva S."/>
            <person name="Izzatullayeva V."/>
            <person name="Mammadov A."/>
            <person name="Mammadov A."/>
            <person name="Sharifova S."/>
            <person name="Ojaghi J."/>
            <person name="Eynullazada K."/>
            <person name="Bayramov B."/>
            <person name="Abdulazimova A."/>
            <person name="Shahmuradov I."/>
        </authorList>
    </citation>
    <scope>NUCLEOTIDE SEQUENCE [LARGE SCALE GENOMIC DNA]</scope>
    <source>
        <strain evidence="3">AG2017</strain>
        <strain evidence="5">cv. AG2017</strain>
        <tissue evidence="3">Leaf</tissue>
    </source>
</reference>
<dbReference type="SUPFAM" id="SSF81383">
    <property type="entry name" value="F-box domain"/>
    <property type="match status" value="1"/>
</dbReference>
<dbReference type="EMBL" id="MTKT01003950">
    <property type="protein sequence ID" value="OWM73523.1"/>
    <property type="molecule type" value="Genomic_DNA"/>
</dbReference>
<dbReference type="Proteomes" id="UP000233551">
    <property type="component" value="Unassembled WGS sequence"/>
</dbReference>
<dbReference type="InterPro" id="IPR036047">
    <property type="entry name" value="F-box-like_dom_sf"/>
</dbReference>
<dbReference type="Proteomes" id="UP000197138">
    <property type="component" value="Unassembled WGS sequence"/>
</dbReference>
<dbReference type="STRING" id="22663.A0A218WLR6"/>
<dbReference type="OrthoDB" id="812961at2759"/>